<organism evidence="2 3">
    <name type="scientific">Paramecium primaurelia</name>
    <dbReference type="NCBI Taxonomy" id="5886"/>
    <lineage>
        <taxon>Eukaryota</taxon>
        <taxon>Sar</taxon>
        <taxon>Alveolata</taxon>
        <taxon>Ciliophora</taxon>
        <taxon>Intramacronucleata</taxon>
        <taxon>Oligohymenophorea</taxon>
        <taxon>Peniculida</taxon>
        <taxon>Parameciidae</taxon>
        <taxon>Paramecium</taxon>
    </lineage>
</organism>
<accession>A0A8S1JQN1</accession>
<comment type="caution">
    <text evidence="2">The sequence shown here is derived from an EMBL/GenBank/DDBJ whole genome shotgun (WGS) entry which is preliminary data.</text>
</comment>
<feature type="domain" description="Macro" evidence="1">
    <location>
        <begin position="1"/>
        <end position="171"/>
    </location>
</feature>
<dbReference type="Proteomes" id="UP000688137">
    <property type="component" value="Unassembled WGS sequence"/>
</dbReference>
<dbReference type="EMBL" id="CAJJDM010000004">
    <property type="protein sequence ID" value="CAD8044882.1"/>
    <property type="molecule type" value="Genomic_DNA"/>
</dbReference>
<dbReference type="Pfam" id="PF01661">
    <property type="entry name" value="Macro"/>
    <property type="match status" value="1"/>
</dbReference>
<dbReference type="AlphaFoldDB" id="A0A8S1JQN1"/>
<reference evidence="2" key="1">
    <citation type="submission" date="2021-01" db="EMBL/GenBank/DDBJ databases">
        <authorList>
            <consortium name="Genoscope - CEA"/>
            <person name="William W."/>
        </authorList>
    </citation>
    <scope>NUCLEOTIDE SEQUENCE</scope>
</reference>
<keyword evidence="3" id="KW-1185">Reference proteome</keyword>
<evidence type="ECO:0000313" key="2">
    <source>
        <dbReference type="EMBL" id="CAD8044882.1"/>
    </source>
</evidence>
<dbReference type="InterPro" id="IPR002589">
    <property type="entry name" value="Macro_dom"/>
</dbReference>
<protein>
    <recommendedName>
        <fullName evidence="1">Macro domain-containing protein</fullName>
    </recommendedName>
</protein>
<dbReference type="PANTHER" id="PTHR11106">
    <property type="entry name" value="GANGLIOSIDE INDUCED DIFFERENTIATION ASSOCIATED PROTEIN 2-RELATED"/>
    <property type="match status" value="1"/>
</dbReference>
<dbReference type="SMART" id="SM00506">
    <property type="entry name" value="A1pp"/>
    <property type="match status" value="2"/>
</dbReference>
<dbReference type="PROSITE" id="PS51154">
    <property type="entry name" value="MACRO"/>
    <property type="match status" value="2"/>
</dbReference>
<feature type="domain" description="Macro" evidence="1">
    <location>
        <begin position="688"/>
        <end position="878"/>
    </location>
</feature>
<name>A0A8S1JQN1_PARPR</name>
<evidence type="ECO:0000259" key="1">
    <source>
        <dbReference type="PROSITE" id="PS51154"/>
    </source>
</evidence>
<dbReference type="PANTHER" id="PTHR11106:SF111">
    <property type="entry name" value="MACRO DOMAIN-CONTAINING PROTEIN"/>
    <property type="match status" value="1"/>
</dbReference>
<sequence>MLSLIQGDIFQQQVDAIVLPSDIALLKATGLQQLHYQLQQQCNEFKTNQTILSQIQQTSVITLSINHNQFKYIIHCIVPKQDINTKELSMSLLLEILFQNIFYEISFQKIKSILIPVLGCDNADFSIIEFLNTFKLIYEDQRQNFIDVKFILISQTQQEYELIKKYFQSKNPNTLTINDIYQTIPQGNSTSITEKFKQYIQQNIKNNEIQKSNFSDESEIAQYRKEYNANLSKKQQQNYQNQGNSLNQNINQNNIHNQSENLKQQQIDRLQQSNQSIIISSTPLLQSNTMFLTLFIQIDNIILEQKDLIKFMLQVCYDLYKLHQQLFLNIENVEQSNQLFNYKLYYNQSPNRNELQPYCPPEMSENQYISETHDSYSIGKFFKMVLEINYKADQENLQEINQIQQLLDKLISQANQRPQIDDIFNYLLSLQLDESFIENWTQVQKNINYFYRKRGNLQKIQDIKKQMLMKISPVHLNNYKKEDQNQDLNQLLNHQDSNLSLFTHIQQIKFKQDCEQAQREQNYKFCQIDCVVIPVDKYQFKQSLPTFIKLDSKLDKVLDKIVNLAQKDKEHYLQSIRSYVPIFGCNSILLVFCPNQNLTVERQIQLTNCFSDILLYTLKCQKINSFCLCLDEISKKLIVNQNNLSMNILIKAFEETCNKSPDPIIWNEIQFNNQKWIVVKKSNQNNQYLDPLKFTLLDQSIIIHNQDITQIKGIQAIVNVTDPNLSNQGGICKAIFQAAGENLLVQEIKMMFQKLGKKQLDTSEVVVTKSYNLGLENGPKYIFHTVGPKYNSQDPQKSIEQLSKCIFNILQKCQEYKISSIAIPPISARNCDFPKYQCAQIFYSAFLKFKFKNPMAIHIVDVIDNIVEIFQIIFKGEKLRQTIHSKIDFTPPTDCLVCPIDINNYNSQALKRIIELAGPSFQNELEYQIKNYQKKDDQKQCQSIILQGHKMKFNNIYQILMISKPLNIIDKQTLLYEVFFQILVETFLKKKFTSITILFYSILQQFLNDQDDLIRNGGEQAINIFQKVIQNFQEKYEQECGKITILSNVAQFCTDCELIFK</sequence>
<gene>
    <name evidence="2" type="ORF">PPRIM_AZ9-3.1.T0080451</name>
</gene>
<evidence type="ECO:0000313" key="3">
    <source>
        <dbReference type="Proteomes" id="UP000688137"/>
    </source>
</evidence>
<dbReference type="OMA" id="IHNQDIT"/>
<proteinExistence type="predicted"/>